<evidence type="ECO:0000259" key="2">
    <source>
        <dbReference type="Pfam" id="PF25793"/>
    </source>
</evidence>
<sequence length="164" mass="19436">MHCLGSCKTSRVEILRQPHIRTLAANEIDSVTTIFAVSMLNEGLCQPRVALYWNDIWVFQKRHHYHVVQMYQDKVYTVEDVSDAHLNDVVGGALDRLHYAHDPCLQFDRDRKLWVYLHRERDEVDIEDDGTLSTKRRKKQNNEYDKNLMPDMKELRECFDGEQD</sequence>
<accession>A0A6L2KLH9</accession>
<organism evidence="3">
    <name type="scientific">Tanacetum cinerariifolium</name>
    <name type="common">Dalmatian daisy</name>
    <name type="synonym">Chrysanthemum cinerariifolium</name>
    <dbReference type="NCBI Taxonomy" id="118510"/>
    <lineage>
        <taxon>Eukaryota</taxon>
        <taxon>Viridiplantae</taxon>
        <taxon>Streptophyta</taxon>
        <taxon>Embryophyta</taxon>
        <taxon>Tracheophyta</taxon>
        <taxon>Spermatophyta</taxon>
        <taxon>Magnoliopsida</taxon>
        <taxon>eudicotyledons</taxon>
        <taxon>Gunneridae</taxon>
        <taxon>Pentapetalae</taxon>
        <taxon>asterids</taxon>
        <taxon>campanulids</taxon>
        <taxon>Asterales</taxon>
        <taxon>Asteraceae</taxon>
        <taxon>Asteroideae</taxon>
        <taxon>Anthemideae</taxon>
        <taxon>Anthemidinae</taxon>
        <taxon>Tanacetum</taxon>
    </lineage>
</organism>
<gene>
    <name evidence="3" type="ORF">Tci_021460</name>
</gene>
<evidence type="ECO:0000256" key="1">
    <source>
        <dbReference type="SAM" id="MobiDB-lite"/>
    </source>
</evidence>
<dbReference type="PANTHER" id="PTHR13052:SF0">
    <property type="entry name" value="DNA-BINDING PROTEIN-LIKE"/>
    <property type="match status" value="1"/>
</dbReference>
<feature type="domain" description="Nuclear factor related to kappa-B-binding protein second winged helix" evidence="2">
    <location>
        <begin position="66"/>
        <end position="123"/>
    </location>
</feature>
<dbReference type="AlphaFoldDB" id="A0A6L2KLH9"/>
<evidence type="ECO:0000313" key="3">
    <source>
        <dbReference type="EMBL" id="GEU49482.1"/>
    </source>
</evidence>
<protein>
    <recommendedName>
        <fullName evidence="2">Nuclear factor related to kappa-B-binding protein second winged helix domain-containing protein</fullName>
    </recommendedName>
</protein>
<dbReference type="InterPro" id="IPR024867">
    <property type="entry name" value="NFRKB"/>
</dbReference>
<feature type="region of interest" description="Disordered" evidence="1">
    <location>
        <begin position="127"/>
        <end position="147"/>
    </location>
</feature>
<dbReference type="EMBL" id="BKCJ010002570">
    <property type="protein sequence ID" value="GEU49482.1"/>
    <property type="molecule type" value="Genomic_DNA"/>
</dbReference>
<reference evidence="3" key="1">
    <citation type="journal article" date="2019" name="Sci. Rep.">
        <title>Draft genome of Tanacetum cinerariifolium, the natural source of mosquito coil.</title>
        <authorList>
            <person name="Yamashiro T."/>
            <person name="Shiraishi A."/>
            <person name="Satake H."/>
            <person name="Nakayama K."/>
        </authorList>
    </citation>
    <scope>NUCLEOTIDE SEQUENCE</scope>
</reference>
<dbReference type="PANTHER" id="PTHR13052">
    <property type="entry name" value="NFRKB-RELATED"/>
    <property type="match status" value="1"/>
</dbReference>
<dbReference type="Pfam" id="PF25793">
    <property type="entry name" value="WHD_2nd_NFRKB"/>
    <property type="match status" value="1"/>
</dbReference>
<dbReference type="InterPro" id="IPR057748">
    <property type="entry name" value="NFRKB_WH_2"/>
</dbReference>
<name>A0A6L2KLH9_TANCI</name>
<comment type="caution">
    <text evidence="3">The sequence shown here is derived from an EMBL/GenBank/DDBJ whole genome shotgun (WGS) entry which is preliminary data.</text>
</comment>
<proteinExistence type="predicted"/>
<dbReference type="GO" id="GO:0031011">
    <property type="term" value="C:Ino80 complex"/>
    <property type="evidence" value="ECO:0007669"/>
    <property type="project" value="InterPro"/>
</dbReference>